<dbReference type="Gene3D" id="2.170.130.10">
    <property type="entry name" value="TonB-dependent receptor, plug domain"/>
    <property type="match status" value="1"/>
</dbReference>
<evidence type="ECO:0000256" key="3">
    <source>
        <dbReference type="ARBA" id="ARBA00022692"/>
    </source>
</evidence>
<dbReference type="PROSITE" id="PS52016">
    <property type="entry name" value="TONB_DEPENDENT_REC_3"/>
    <property type="match status" value="1"/>
</dbReference>
<comment type="caution">
    <text evidence="7">The sequence shown here is derived from an EMBL/GenBank/DDBJ whole genome shotgun (WGS) entry which is preliminary data.</text>
</comment>
<dbReference type="SUPFAM" id="SSF49464">
    <property type="entry name" value="Carboxypeptidase regulatory domain-like"/>
    <property type="match status" value="1"/>
</dbReference>
<dbReference type="Gene3D" id="2.40.170.20">
    <property type="entry name" value="TonB-dependent receptor, beta-barrel domain"/>
    <property type="match status" value="1"/>
</dbReference>
<dbReference type="NCBIfam" id="TIGR04057">
    <property type="entry name" value="SusC_RagA_signa"/>
    <property type="match status" value="1"/>
</dbReference>
<dbReference type="InterPro" id="IPR039426">
    <property type="entry name" value="TonB-dep_rcpt-like"/>
</dbReference>
<name>A0A5J4SR31_9ZZZZ</name>
<reference evidence="7" key="1">
    <citation type="submission" date="2019-03" db="EMBL/GenBank/DDBJ databases">
        <title>Single cell metagenomics reveals metabolic interactions within the superorganism composed of flagellate Streblomastix strix and complex community of Bacteroidetes bacteria on its surface.</title>
        <authorList>
            <person name="Treitli S.C."/>
            <person name="Kolisko M."/>
            <person name="Husnik F."/>
            <person name="Keeling P."/>
            <person name="Hampl V."/>
        </authorList>
    </citation>
    <scope>NUCLEOTIDE SEQUENCE</scope>
    <source>
        <strain evidence="7">STM</strain>
    </source>
</reference>
<evidence type="ECO:0000259" key="6">
    <source>
        <dbReference type="Pfam" id="PF07715"/>
    </source>
</evidence>
<evidence type="ECO:0000313" key="7">
    <source>
        <dbReference type="EMBL" id="KAA6347555.1"/>
    </source>
</evidence>
<dbReference type="NCBIfam" id="TIGR04056">
    <property type="entry name" value="OMP_RagA_SusC"/>
    <property type="match status" value="1"/>
</dbReference>
<dbReference type="InterPro" id="IPR023996">
    <property type="entry name" value="TonB-dep_OMP_SusC/RagA"/>
</dbReference>
<evidence type="ECO:0000256" key="1">
    <source>
        <dbReference type="ARBA" id="ARBA00004571"/>
    </source>
</evidence>
<keyword evidence="7" id="KW-0675">Receptor</keyword>
<organism evidence="7">
    <name type="scientific">termite gut metagenome</name>
    <dbReference type="NCBI Taxonomy" id="433724"/>
    <lineage>
        <taxon>unclassified sequences</taxon>
        <taxon>metagenomes</taxon>
        <taxon>organismal metagenomes</taxon>
    </lineage>
</organism>
<comment type="subcellular location">
    <subcellularLocation>
        <location evidence="1">Cell outer membrane</location>
        <topology evidence="1">Multi-pass membrane protein</topology>
    </subcellularLocation>
</comment>
<evidence type="ECO:0000256" key="2">
    <source>
        <dbReference type="ARBA" id="ARBA00022448"/>
    </source>
</evidence>
<dbReference type="InterPro" id="IPR023997">
    <property type="entry name" value="TonB-dep_OMP_SusC/RagA_CS"/>
</dbReference>
<feature type="domain" description="TonB-dependent receptor plug" evidence="6">
    <location>
        <begin position="121"/>
        <end position="242"/>
    </location>
</feature>
<keyword evidence="4" id="KW-0472">Membrane</keyword>
<proteinExistence type="predicted"/>
<dbReference type="InterPro" id="IPR037066">
    <property type="entry name" value="Plug_dom_sf"/>
</dbReference>
<dbReference type="Gene3D" id="2.60.40.1120">
    <property type="entry name" value="Carboxypeptidase-like, regulatory domain"/>
    <property type="match status" value="1"/>
</dbReference>
<dbReference type="SUPFAM" id="SSF56935">
    <property type="entry name" value="Porins"/>
    <property type="match status" value="1"/>
</dbReference>
<keyword evidence="2" id="KW-0813">Transport</keyword>
<dbReference type="Pfam" id="PF13715">
    <property type="entry name" value="CarbopepD_reg_2"/>
    <property type="match status" value="1"/>
</dbReference>
<evidence type="ECO:0000256" key="5">
    <source>
        <dbReference type="ARBA" id="ARBA00023237"/>
    </source>
</evidence>
<protein>
    <submittedName>
        <fullName evidence="7">TonB-dependent receptor SusC</fullName>
    </submittedName>
</protein>
<dbReference type="InterPro" id="IPR012910">
    <property type="entry name" value="Plug_dom"/>
</dbReference>
<dbReference type="InterPro" id="IPR036942">
    <property type="entry name" value="Beta-barrel_TonB_sf"/>
</dbReference>
<gene>
    <name evidence="7" type="ORF">EZS27_004986</name>
</gene>
<dbReference type="InterPro" id="IPR008969">
    <property type="entry name" value="CarboxyPept-like_regulatory"/>
</dbReference>
<accession>A0A5J4SR31</accession>
<evidence type="ECO:0000256" key="4">
    <source>
        <dbReference type="ARBA" id="ARBA00023136"/>
    </source>
</evidence>
<dbReference type="Pfam" id="PF07715">
    <property type="entry name" value="Plug"/>
    <property type="match status" value="1"/>
</dbReference>
<dbReference type="EMBL" id="SNRY01000092">
    <property type="protein sequence ID" value="KAA6347555.1"/>
    <property type="molecule type" value="Genomic_DNA"/>
</dbReference>
<keyword evidence="3" id="KW-0812">Transmembrane</keyword>
<dbReference type="GO" id="GO:0009279">
    <property type="term" value="C:cell outer membrane"/>
    <property type="evidence" value="ECO:0007669"/>
    <property type="project" value="UniProtKB-SubCell"/>
</dbReference>
<dbReference type="AlphaFoldDB" id="A0A5J4SR31"/>
<sequence length="1125" mass="123819">MKKCLIFFVLFCIGTCTSALWAQKKISGTVIDKNDREPLPGASVVVKGSTSKGTITDASGKFALDGVNNGAILQVSFIGYTKEEVKYTGQDNLQIELTGDTQALDEVVVTALGITKESRALGYAVSTIDATELVKTGTPNFATALYGKAPGMRIQSSTGGNTSAVSITVRGLSSLTGNTQPMLIVDGVPVRNGNANNGESWGGTGIQSNGIVDINPEDIETLSVLKGAAASALYGSEAANGVILVTSKKGRTEQGLGVEFKATLQGNFVAFMPKVQNEYGPGRPVLQRDNDYQRTHGGIDQMTFQGKDYEYPILRSSFSYGPKYDGRDILYWNGKVRKYEAITDSPYTDMFRTGFNQTYNLSISKGGDKSTTRFSYTYVDDTPNQYNSTYNKHNFNLVGNFVLHPDLNVAYTGNLVRQNIKNRPRTIGGMIDNMSNQFHSFDDVLLIRDMMVTSLGYRNVTAGNQTLTPDEAFTYENPTAAKDYFWDIMGKEALENDTRLIASVAPSWKIIEGLTLRGRLATDITVESFENKDRTEIPLIYRVGQTNKTGRYAVRNNYYDIYYGDLMLLLDRNLTDKINLTANLGFQGRSERALDTGAETNQGLTVENWFHLNASADKANSTMNKREFLKTAVFGSLGVGYDRFLYLEGTVRQEKTSTLASGHNSFFYPSVNASFIYTEAFKDEIPSWYDYGKVRVSYGVVGNAPDVYRANVAYQQTSANSIPYNTISGDIGNDGIRPETKYEWEFGLENKFLKNRIGLEVSYYTNTVKDQILPVPTTQSVGGTSILQNIGSLSNQGLEVALSLRPIETKDFSWDVIINYAFNKGKVISLADNSDVLEHGNNNSNMANSVAIQSRVGYQMGDILTYMPKTDEFGNPLINTSGDGAGLYIIDYGKENLKKIGNAIPTGVGGINTSFAYKGIFVDASLDFCIGGYVVSDGYQYTMARGINPNTLKYRDEDHGGIPYYFPNNDMNPEHATRAAGNVGPNGEIVYHNGMIIPGVKADADRNSTGIPNDIIVPSDKFYNYVYNVGNEEPTYFGNSVFENSYLKFRELSLGYRFSPSLSSKFGCKNLDLSLFGRNLFYFHKNKSGYDTETTSGTSWNNQIFLGVATTASTRSFGVSLRASF</sequence>
<keyword evidence="5" id="KW-0998">Cell outer membrane</keyword>